<dbReference type="Proteomes" id="UP000034805">
    <property type="component" value="Unassembled WGS sequence"/>
</dbReference>
<reference evidence="2 3" key="1">
    <citation type="submission" date="2015-08" db="EMBL/GenBank/DDBJ databases">
        <title>The genome of the Asian arowana (Scleropages formosus).</title>
        <authorList>
            <person name="Tan M.H."/>
            <person name="Gan H.M."/>
            <person name="Croft L.J."/>
            <person name="Austin C.M."/>
        </authorList>
    </citation>
    <scope>NUCLEOTIDE SEQUENCE [LARGE SCALE GENOMIC DNA]</scope>
    <source>
        <strain evidence="2">Aro1</strain>
    </source>
</reference>
<dbReference type="EMBL" id="JARO02003395">
    <property type="protein sequence ID" value="KPP70578.1"/>
    <property type="molecule type" value="Genomic_DNA"/>
</dbReference>
<feature type="region of interest" description="Disordered" evidence="1">
    <location>
        <begin position="1"/>
        <end position="23"/>
    </location>
</feature>
<feature type="non-terminal residue" evidence="2">
    <location>
        <position position="1"/>
    </location>
</feature>
<gene>
    <name evidence="2" type="ORF">Z043_110580</name>
</gene>
<sequence length="216" mass="23307">EQSRPECDEQLGANADSGSTEDGCVPLSGSTCTRQVLLGGLRPSTDSHRRLTAPPLPVRPSPALLGRAHLRLELHELLGHLIVGTLGEDAQHRLARVVHVQSPAQGTPAGTAPPLSHIAQLHDGDAHDAVCPAKAVVLHAHLQLVALWPILVAQNAEREMGKRKDLSNFDKGQIVMARQLRQSISKMAGLAEMYCRSRVPNMQWLGPTKSGPRKDN</sequence>
<evidence type="ECO:0000256" key="1">
    <source>
        <dbReference type="SAM" id="MobiDB-lite"/>
    </source>
</evidence>
<comment type="caution">
    <text evidence="2">The sequence shown here is derived from an EMBL/GenBank/DDBJ whole genome shotgun (WGS) entry which is preliminary data.</text>
</comment>
<proteinExistence type="predicted"/>
<organism evidence="2 3">
    <name type="scientific">Scleropages formosus</name>
    <name type="common">Asian bonytongue</name>
    <name type="synonym">Osteoglossum formosum</name>
    <dbReference type="NCBI Taxonomy" id="113540"/>
    <lineage>
        <taxon>Eukaryota</taxon>
        <taxon>Metazoa</taxon>
        <taxon>Chordata</taxon>
        <taxon>Craniata</taxon>
        <taxon>Vertebrata</taxon>
        <taxon>Euteleostomi</taxon>
        <taxon>Actinopterygii</taxon>
        <taxon>Neopterygii</taxon>
        <taxon>Teleostei</taxon>
        <taxon>Osteoglossocephala</taxon>
        <taxon>Osteoglossomorpha</taxon>
        <taxon>Osteoglossiformes</taxon>
        <taxon>Osteoglossidae</taxon>
        <taxon>Scleropages</taxon>
    </lineage>
</organism>
<feature type="non-terminal residue" evidence="2">
    <location>
        <position position="216"/>
    </location>
</feature>
<name>A0A0P7X842_SCLFO</name>
<dbReference type="AlphaFoldDB" id="A0A0P7X842"/>
<evidence type="ECO:0000313" key="2">
    <source>
        <dbReference type="EMBL" id="KPP70578.1"/>
    </source>
</evidence>
<protein>
    <submittedName>
        <fullName evidence="2">Uncharacterized protein</fullName>
    </submittedName>
</protein>
<evidence type="ECO:0000313" key="3">
    <source>
        <dbReference type="Proteomes" id="UP000034805"/>
    </source>
</evidence>
<accession>A0A0P7X842</accession>